<dbReference type="OrthoDB" id="378930at2759"/>
<evidence type="ECO:0000256" key="1">
    <source>
        <dbReference type="SAM" id="MobiDB-lite"/>
    </source>
</evidence>
<accession>W4IAQ2</accession>
<feature type="compositionally biased region" description="Basic and acidic residues" evidence="1">
    <location>
        <begin position="169"/>
        <end position="186"/>
    </location>
</feature>
<protein>
    <submittedName>
        <fullName evidence="2">Uncharacterized protein</fullName>
    </submittedName>
</protein>
<feature type="region of interest" description="Disordered" evidence="1">
    <location>
        <begin position="397"/>
        <end position="429"/>
    </location>
</feature>
<evidence type="ECO:0000313" key="3">
    <source>
        <dbReference type="Proteomes" id="UP000019114"/>
    </source>
</evidence>
<reference evidence="2 3" key="1">
    <citation type="submission" date="2013-02" db="EMBL/GenBank/DDBJ databases">
        <title>The Genome Annotation of Plasmodium falciparum NF135/5.C10.</title>
        <authorList>
            <consortium name="The Broad Institute Genome Sequencing Platform"/>
            <consortium name="The Broad Institute Genome Sequencing Center for Infectious Disease"/>
            <person name="Neafsey D."/>
            <person name="Hoffman S."/>
            <person name="Volkman S."/>
            <person name="Rosenthal P."/>
            <person name="Walker B."/>
            <person name="Young S.K."/>
            <person name="Zeng Q."/>
            <person name="Gargeya S."/>
            <person name="Fitzgerald M."/>
            <person name="Haas B."/>
            <person name="Abouelleil A."/>
            <person name="Allen A.W."/>
            <person name="Alvarado L."/>
            <person name="Arachchi H.M."/>
            <person name="Berlin A.M."/>
            <person name="Chapman S.B."/>
            <person name="Gainer-Dewar J."/>
            <person name="Goldberg J."/>
            <person name="Griggs A."/>
            <person name="Gujja S."/>
            <person name="Hansen M."/>
            <person name="Howarth C."/>
            <person name="Imamovic A."/>
            <person name="Ireland A."/>
            <person name="Larimer J."/>
            <person name="McCowan C."/>
            <person name="Murphy C."/>
            <person name="Pearson M."/>
            <person name="Poon T.W."/>
            <person name="Priest M."/>
            <person name="Roberts A."/>
            <person name="Saif S."/>
            <person name="Shea T."/>
            <person name="Sisk P."/>
            <person name="Sykes S."/>
            <person name="Wortman J."/>
            <person name="Nusbaum C."/>
            <person name="Birren B."/>
        </authorList>
    </citation>
    <scope>NUCLEOTIDE SEQUENCE [LARGE SCALE GENOMIC DNA]</scope>
    <source>
        <strain evidence="2 3">NF135/5.C10</strain>
    </source>
</reference>
<feature type="region of interest" description="Disordered" evidence="1">
    <location>
        <begin position="462"/>
        <end position="484"/>
    </location>
</feature>
<gene>
    <name evidence="2" type="ORF">PFNF135_05090</name>
</gene>
<feature type="region of interest" description="Disordered" evidence="1">
    <location>
        <begin position="1"/>
        <end position="37"/>
    </location>
</feature>
<dbReference type="Proteomes" id="UP000019114">
    <property type="component" value="Unassembled WGS sequence"/>
</dbReference>
<evidence type="ECO:0000313" key="2">
    <source>
        <dbReference type="EMBL" id="ETW40788.1"/>
    </source>
</evidence>
<feature type="compositionally biased region" description="Basic residues" evidence="1">
    <location>
        <begin position="145"/>
        <end position="160"/>
    </location>
</feature>
<sequence>MSNTDDYIENITDTDNNKRNETNDTKDINNSFNNNTNENNYTKITTYHNKGNVKSYPLDKLHKHVKSIILENQVYKHNNESEHAYIDNKKNSLINSNIDDCTEPYSDVNKTYQYKNESIKNEIGTDMCNHTNDEKYVNEDNVGNLKKKKKNKKKKNKKNKNAQDCTTSEEVKNNVERNNEEEEIKKSNHINDTTKNEKDTHSDNNMKSVPNNKNKNKNQNKNMCTNMDHINMMNNIDCINMNKKNYMYNINNMNYMPNVNSKYENYRNYPYYPRASNLPYNNETMIRSSNAPSVQPFKKIINDNSMNSSNNHFREGSNVNSCTEENTGANNKEKIFVKSCDENIMKNYQHPENINTGEKNVSVQGGEECNENIESMNNNTKNVPEIFNTKKRKYKNKVGIKNMNDKEKTDNVNSKNDDNNGKNNIKDNGKYEIINSSNVKDVHQVDKINKKETLNCSDISIKLKNNMNSDKDEKDDDDDEKDEFKEQLFFRK</sequence>
<reference evidence="2 3" key="2">
    <citation type="submission" date="2013-02" db="EMBL/GenBank/DDBJ databases">
        <title>The Genome Sequence of Plasmodium falciparum NF135/5.C10.</title>
        <authorList>
            <consortium name="The Broad Institute Genome Sequencing Platform"/>
            <consortium name="The Broad Institute Genome Sequencing Center for Infectious Disease"/>
            <person name="Neafsey D."/>
            <person name="Cheeseman I."/>
            <person name="Volkman S."/>
            <person name="Adams J."/>
            <person name="Walker B."/>
            <person name="Young S.K."/>
            <person name="Zeng Q."/>
            <person name="Gargeya S."/>
            <person name="Fitzgerald M."/>
            <person name="Haas B."/>
            <person name="Abouelleil A."/>
            <person name="Alvarado L."/>
            <person name="Arachchi H.M."/>
            <person name="Berlin A.M."/>
            <person name="Chapman S.B."/>
            <person name="Dewar J."/>
            <person name="Goldberg J."/>
            <person name="Griggs A."/>
            <person name="Gujja S."/>
            <person name="Hansen M."/>
            <person name="Howarth C."/>
            <person name="Imamovic A."/>
            <person name="Larimer J."/>
            <person name="McCowan C."/>
            <person name="Murphy C."/>
            <person name="Neiman D."/>
            <person name="Pearson M."/>
            <person name="Priest M."/>
            <person name="Roberts A."/>
            <person name="Saif S."/>
            <person name="Shea T."/>
            <person name="Sisk P."/>
            <person name="Sykes S."/>
            <person name="Wortman J."/>
            <person name="Nusbaum C."/>
            <person name="Birren B."/>
        </authorList>
    </citation>
    <scope>NUCLEOTIDE SEQUENCE [LARGE SCALE GENOMIC DNA]</scope>
    <source>
        <strain evidence="2 3">NF135/5.C10</strain>
    </source>
</reference>
<feature type="compositionally biased region" description="Basic and acidic residues" evidence="1">
    <location>
        <begin position="403"/>
        <end position="429"/>
    </location>
</feature>
<name>W4IAQ2_PLAFA</name>
<dbReference type="AlphaFoldDB" id="W4IAQ2"/>
<feature type="compositionally biased region" description="Low complexity" evidence="1">
    <location>
        <begin position="28"/>
        <end position="37"/>
    </location>
</feature>
<feature type="compositionally biased region" description="Low complexity" evidence="1">
    <location>
        <begin position="205"/>
        <end position="221"/>
    </location>
</feature>
<proteinExistence type="predicted"/>
<organism evidence="2 3">
    <name type="scientific">Plasmodium falciparum NF135/5.C10</name>
    <dbReference type="NCBI Taxonomy" id="1036726"/>
    <lineage>
        <taxon>Eukaryota</taxon>
        <taxon>Sar</taxon>
        <taxon>Alveolata</taxon>
        <taxon>Apicomplexa</taxon>
        <taxon>Aconoidasida</taxon>
        <taxon>Haemosporida</taxon>
        <taxon>Plasmodiidae</taxon>
        <taxon>Plasmodium</taxon>
        <taxon>Plasmodium (Laverania)</taxon>
    </lineage>
</organism>
<dbReference type="EMBL" id="KI926065">
    <property type="protein sequence ID" value="ETW40788.1"/>
    <property type="molecule type" value="Genomic_DNA"/>
</dbReference>
<feature type="compositionally biased region" description="Basic and acidic residues" evidence="1">
    <location>
        <begin position="15"/>
        <end position="27"/>
    </location>
</feature>
<feature type="compositionally biased region" description="Basic and acidic residues" evidence="1">
    <location>
        <begin position="192"/>
        <end position="204"/>
    </location>
</feature>
<feature type="region of interest" description="Disordered" evidence="1">
    <location>
        <begin position="133"/>
        <end position="221"/>
    </location>
</feature>